<comment type="catalytic activity">
    <reaction evidence="2 18 19">
        <text>(6R)-NADPHX = (6S)-NADPHX</text>
        <dbReference type="Rhea" id="RHEA:32227"/>
        <dbReference type="ChEBI" id="CHEBI:64076"/>
        <dbReference type="ChEBI" id="CHEBI:64077"/>
        <dbReference type="EC" id="5.1.99.6"/>
    </reaction>
</comment>
<dbReference type="InterPro" id="IPR036652">
    <property type="entry name" value="YjeF_N_dom_sf"/>
</dbReference>
<reference evidence="22" key="1">
    <citation type="journal article" date="2007" name="Int. J. Syst. Evol. Microbiol.">
        <title>Luteimonas composti sp. nov., a moderately thermophilic bacterium isolated from food waste.</title>
        <authorList>
            <person name="Young C.C."/>
            <person name="Kampfer P."/>
            <person name="Chen W.M."/>
            <person name="Yen W.S."/>
            <person name="Arun A.B."/>
            <person name="Lai W.A."/>
            <person name="Shen F.T."/>
            <person name="Rekha P.D."/>
            <person name="Lin K.Y."/>
            <person name="Chou J.H."/>
        </authorList>
    </citation>
    <scope>NUCLEOTIDE SEQUENCE</scope>
    <source>
        <strain evidence="22">CC-YY355</strain>
    </source>
</reference>
<comment type="function">
    <text evidence="14 19">Bifunctional enzyme that catalyzes the epimerization of the S- and R-forms of NAD(P)HX and the dehydration of the S-form of NAD(P)HX at the expense of ADP, which is converted to AMP. This allows the repair of both epimers of NAD(P)HX, a damaged form of NAD(P)H that is a result of enzymatic or heat-dependent hydration.</text>
</comment>
<dbReference type="Pfam" id="PF01256">
    <property type="entry name" value="Carb_kinase"/>
    <property type="match status" value="1"/>
</dbReference>
<comment type="catalytic activity">
    <reaction evidence="16 17 19">
        <text>(6S)-NADPHX + ADP = AMP + phosphate + NADPH + H(+)</text>
        <dbReference type="Rhea" id="RHEA:32235"/>
        <dbReference type="ChEBI" id="CHEBI:15378"/>
        <dbReference type="ChEBI" id="CHEBI:43474"/>
        <dbReference type="ChEBI" id="CHEBI:57783"/>
        <dbReference type="ChEBI" id="CHEBI:64076"/>
        <dbReference type="ChEBI" id="CHEBI:456215"/>
        <dbReference type="ChEBI" id="CHEBI:456216"/>
        <dbReference type="EC" id="4.2.1.136"/>
    </reaction>
</comment>
<organism evidence="22 23">
    <name type="scientific">Luteimonas composti</name>
    <dbReference type="NCBI Taxonomy" id="398257"/>
    <lineage>
        <taxon>Bacteria</taxon>
        <taxon>Pseudomonadati</taxon>
        <taxon>Pseudomonadota</taxon>
        <taxon>Gammaproteobacteria</taxon>
        <taxon>Lysobacterales</taxon>
        <taxon>Lysobacteraceae</taxon>
        <taxon>Luteimonas</taxon>
    </lineage>
</organism>
<evidence type="ECO:0000256" key="8">
    <source>
        <dbReference type="ARBA" id="ARBA00022857"/>
    </source>
</evidence>
<dbReference type="EC" id="4.2.1.136" evidence="19"/>
<comment type="subunit">
    <text evidence="17">Homotetramer.</text>
</comment>
<comment type="catalytic activity">
    <reaction evidence="15 17 19">
        <text>(6S)-NADHX + ADP = AMP + phosphate + NADH + H(+)</text>
        <dbReference type="Rhea" id="RHEA:32223"/>
        <dbReference type="ChEBI" id="CHEBI:15378"/>
        <dbReference type="ChEBI" id="CHEBI:43474"/>
        <dbReference type="ChEBI" id="CHEBI:57945"/>
        <dbReference type="ChEBI" id="CHEBI:64074"/>
        <dbReference type="ChEBI" id="CHEBI:456215"/>
        <dbReference type="ChEBI" id="CHEBI:456216"/>
        <dbReference type="EC" id="4.2.1.136"/>
    </reaction>
</comment>
<feature type="binding site" evidence="18">
    <location>
        <position position="66"/>
    </location>
    <ligand>
        <name>K(+)</name>
        <dbReference type="ChEBI" id="CHEBI:29103"/>
    </ligand>
</feature>
<keyword evidence="6 17" id="KW-0547">Nucleotide-binding</keyword>
<dbReference type="EMBL" id="JARYGX010000013">
    <property type="protein sequence ID" value="MDH7452474.1"/>
    <property type="molecule type" value="Genomic_DNA"/>
</dbReference>
<dbReference type="SUPFAM" id="SSF64153">
    <property type="entry name" value="YjeF N-terminal domain-like"/>
    <property type="match status" value="1"/>
</dbReference>
<dbReference type="InterPro" id="IPR000631">
    <property type="entry name" value="CARKD"/>
</dbReference>
<feature type="binding site" evidence="17">
    <location>
        <position position="372"/>
    </location>
    <ligand>
        <name>(6S)-NADPHX</name>
        <dbReference type="ChEBI" id="CHEBI:64076"/>
    </ligand>
</feature>
<feature type="binding site" evidence="17">
    <location>
        <position position="325"/>
    </location>
    <ligand>
        <name>(6S)-NADPHX</name>
        <dbReference type="ChEBI" id="CHEBI:64076"/>
    </ligand>
</feature>
<evidence type="ECO:0000313" key="23">
    <source>
        <dbReference type="Proteomes" id="UP001160550"/>
    </source>
</evidence>
<feature type="binding site" evidence="18">
    <location>
        <position position="130"/>
    </location>
    <ligand>
        <name>K(+)</name>
        <dbReference type="ChEBI" id="CHEBI:29103"/>
    </ligand>
</feature>
<keyword evidence="23" id="KW-1185">Reference proteome</keyword>
<keyword evidence="9 18" id="KW-0630">Potassium</keyword>
<evidence type="ECO:0000256" key="16">
    <source>
        <dbReference type="ARBA" id="ARBA00049209"/>
    </source>
</evidence>
<comment type="similarity">
    <text evidence="4 19">In the C-terminal section; belongs to the NnrD/CARKD family.</text>
</comment>
<comment type="function">
    <text evidence="17">Catalyzes the dehydration of the S-form of NAD(P)HX at the expense of ADP, which is converted to AMP. Together with NAD(P)HX epimerase, which catalyzes the epimerization of the S- and R-forms, the enzyme allows the repair of both epimers of NAD(P)HX, a damaged form of NAD(P)H that is a result of enzymatic or heat-dependent hydration.</text>
</comment>
<feature type="binding site" evidence="18">
    <location>
        <begin position="65"/>
        <end position="69"/>
    </location>
    <ligand>
        <name>(6S)-NADPHX</name>
        <dbReference type="ChEBI" id="CHEBI:64076"/>
    </ligand>
</feature>
<dbReference type="NCBIfam" id="TIGR00196">
    <property type="entry name" value="yjeF_cterm"/>
    <property type="match status" value="1"/>
</dbReference>
<feature type="binding site" evidence="18">
    <location>
        <begin position="134"/>
        <end position="140"/>
    </location>
    <ligand>
        <name>(6S)-NADPHX</name>
        <dbReference type="ChEBI" id="CHEBI:64076"/>
    </ligand>
</feature>
<dbReference type="PROSITE" id="PS51385">
    <property type="entry name" value="YJEF_N"/>
    <property type="match status" value="1"/>
</dbReference>
<evidence type="ECO:0000256" key="19">
    <source>
        <dbReference type="PIRNR" id="PIRNR017184"/>
    </source>
</evidence>
<comment type="catalytic activity">
    <reaction evidence="1 18 19">
        <text>(6R)-NADHX = (6S)-NADHX</text>
        <dbReference type="Rhea" id="RHEA:32215"/>
        <dbReference type="ChEBI" id="CHEBI:64074"/>
        <dbReference type="ChEBI" id="CHEBI:64075"/>
        <dbReference type="EC" id="5.1.99.6"/>
    </reaction>
</comment>
<evidence type="ECO:0000256" key="11">
    <source>
        <dbReference type="ARBA" id="ARBA00023235"/>
    </source>
</evidence>
<dbReference type="InterPro" id="IPR004443">
    <property type="entry name" value="YjeF_N_dom"/>
</dbReference>
<keyword evidence="8 17" id="KW-0521">NADP</keyword>
<feature type="binding site" evidence="18">
    <location>
        <position position="163"/>
    </location>
    <ligand>
        <name>(6S)-NADPHX</name>
        <dbReference type="ChEBI" id="CHEBI:64076"/>
    </ligand>
</feature>
<dbReference type="Gene3D" id="3.40.1190.20">
    <property type="match status" value="1"/>
</dbReference>
<evidence type="ECO:0000256" key="4">
    <source>
        <dbReference type="ARBA" id="ARBA00009524"/>
    </source>
</evidence>
<comment type="cofactor">
    <cofactor evidence="17">
        <name>Mg(2+)</name>
        <dbReference type="ChEBI" id="CHEBI:18420"/>
    </cofactor>
</comment>
<comment type="similarity">
    <text evidence="18">Belongs to the NnrE/AIBP family.</text>
</comment>
<feature type="binding site" evidence="17">
    <location>
        <position position="438"/>
    </location>
    <ligand>
        <name>AMP</name>
        <dbReference type="ChEBI" id="CHEBI:456215"/>
    </ligand>
</feature>
<accession>A0ABT6MPG3</accession>
<comment type="similarity">
    <text evidence="17">Belongs to the NnrD/CARKD family.</text>
</comment>
<evidence type="ECO:0000256" key="3">
    <source>
        <dbReference type="ARBA" id="ARBA00006001"/>
    </source>
</evidence>
<keyword evidence="13" id="KW-0511">Multifunctional enzyme</keyword>
<dbReference type="Proteomes" id="UP001160550">
    <property type="component" value="Unassembled WGS sequence"/>
</dbReference>
<evidence type="ECO:0000256" key="14">
    <source>
        <dbReference type="ARBA" id="ARBA00025153"/>
    </source>
</evidence>
<dbReference type="CDD" id="cd01171">
    <property type="entry name" value="YXKO-related"/>
    <property type="match status" value="1"/>
</dbReference>
<dbReference type="InterPro" id="IPR030677">
    <property type="entry name" value="Nnr"/>
</dbReference>
<dbReference type="PANTHER" id="PTHR12592:SF0">
    <property type="entry name" value="ATP-DEPENDENT (S)-NAD(P)H-HYDRATE DEHYDRATASE"/>
    <property type="match status" value="1"/>
</dbReference>
<dbReference type="HAMAP" id="MF_01965">
    <property type="entry name" value="NADHX_dehydratase"/>
    <property type="match status" value="1"/>
</dbReference>
<sequence length="500" mass="50898">MDADPDHRGTPLYDVAALRAVEARAAGRSGDAFILMARAGQAAWREVLRHWPQAHRIAVVCGPGNNGGDGYELARHALLAGRQVRVLRLQAHAPRTSLAQRACAAFIEAGGCVEDAGEGMPLAESDLVVDAMFGIGLARAPDAQATALIGAINAAGLPVLSLDLPSGVDAATGAAPGAAVRATRTLQFIAAHAGLATGAALACTGALSLAPLECAHLLADVPMAALRLDAGDLSGWLAPRRRDAHKGDSGYVLCVGGDLGTGGAVMLAADAALRCGAGLVGIATRPEHVAPALARRPEAMVRGIDTPALLEPQLSRAGVVALGPGLGQAEWGSALYRRVLEADRRVLLDADALNLLAGEPRTLRADTVLTPHPGEAARLLGMRVAEVQGNRYAAARLLAERHGCVVVLKGAGSLVAAPGRVPRVVAAGNPGMAVGGMGDLLSGCIAALWAQGLDAFEAACCGALLHAVAGDTAARDGERGLLPGDLLDSMRRWSNAEAVS</sequence>
<comment type="function">
    <text evidence="18">Catalyzes the epimerization of the S- and R-forms of NAD(P)HX, a damaged form of NAD(P)H that is a result of enzymatic or heat-dependent hydration. This is a prerequisite for the S-specific NAD(P)H-hydrate dehydratase to allow the repair of both epimers of NAD(P)HX.</text>
</comment>
<keyword evidence="7 17" id="KW-0067">ATP-binding</keyword>
<gene>
    <name evidence="17" type="primary">nnrD</name>
    <name evidence="18" type="synonym">nnrE</name>
    <name evidence="22" type="ORF">QF205_05160</name>
</gene>
<dbReference type="InterPro" id="IPR029056">
    <property type="entry name" value="Ribokinase-like"/>
</dbReference>
<evidence type="ECO:0000256" key="10">
    <source>
        <dbReference type="ARBA" id="ARBA00023027"/>
    </source>
</evidence>
<feature type="domain" description="YjeF C-terminal" evidence="20">
    <location>
        <begin position="229"/>
        <end position="497"/>
    </location>
</feature>
<evidence type="ECO:0000256" key="9">
    <source>
        <dbReference type="ARBA" id="ARBA00022958"/>
    </source>
</evidence>
<dbReference type="RefSeq" id="WP_280941682.1">
    <property type="nucleotide sequence ID" value="NZ_JARYGX010000013.1"/>
</dbReference>
<name>A0ABT6MPG3_9GAMM</name>
<comment type="caution">
    <text evidence="22">The sequence shown here is derived from an EMBL/GenBank/DDBJ whole genome shotgun (WGS) entry which is preliminary data.</text>
</comment>
<feature type="binding site" evidence="18">
    <location>
        <position position="166"/>
    </location>
    <ligand>
        <name>K(+)</name>
        <dbReference type="ChEBI" id="CHEBI:29103"/>
    </ligand>
</feature>
<evidence type="ECO:0000256" key="5">
    <source>
        <dbReference type="ARBA" id="ARBA00022723"/>
    </source>
</evidence>
<proteinExistence type="inferred from homology"/>
<dbReference type="HAMAP" id="MF_01966">
    <property type="entry name" value="NADHX_epimerase"/>
    <property type="match status" value="1"/>
</dbReference>
<keyword evidence="12 17" id="KW-0456">Lyase</keyword>
<evidence type="ECO:0000256" key="7">
    <source>
        <dbReference type="ARBA" id="ARBA00022840"/>
    </source>
</evidence>
<keyword evidence="10 17" id="KW-0520">NAD</keyword>
<feature type="binding site" evidence="17">
    <location>
        <position position="439"/>
    </location>
    <ligand>
        <name>(6S)-NADPHX</name>
        <dbReference type="ChEBI" id="CHEBI:64076"/>
    </ligand>
</feature>
<comment type="caution">
    <text evidence="18">Lacks conserved residue(s) required for the propagation of feature annotation.</text>
</comment>
<evidence type="ECO:0000256" key="6">
    <source>
        <dbReference type="ARBA" id="ARBA00022741"/>
    </source>
</evidence>
<evidence type="ECO:0000256" key="12">
    <source>
        <dbReference type="ARBA" id="ARBA00023239"/>
    </source>
</evidence>
<evidence type="ECO:0000256" key="18">
    <source>
        <dbReference type="HAMAP-Rule" id="MF_01966"/>
    </source>
</evidence>
<dbReference type="PROSITE" id="PS51383">
    <property type="entry name" value="YJEF_C_3"/>
    <property type="match status" value="1"/>
</dbReference>
<reference evidence="22" key="2">
    <citation type="submission" date="2023-04" db="EMBL/GenBank/DDBJ databases">
        <authorList>
            <person name="Sun J.-Q."/>
        </authorList>
    </citation>
    <scope>NUCLEOTIDE SEQUENCE</scope>
    <source>
        <strain evidence="22">CC-YY355</strain>
    </source>
</reference>
<evidence type="ECO:0000256" key="13">
    <source>
        <dbReference type="ARBA" id="ARBA00023268"/>
    </source>
</evidence>
<evidence type="ECO:0000259" key="20">
    <source>
        <dbReference type="PROSITE" id="PS51383"/>
    </source>
</evidence>
<comment type="cofactor">
    <cofactor evidence="18 19">
        <name>K(+)</name>
        <dbReference type="ChEBI" id="CHEBI:29103"/>
    </cofactor>
    <text evidence="18 19">Binds 1 potassium ion per subunit.</text>
</comment>
<dbReference type="SUPFAM" id="SSF53613">
    <property type="entry name" value="Ribokinase-like"/>
    <property type="match status" value="1"/>
</dbReference>
<dbReference type="EC" id="5.1.99.6" evidence="19"/>
<dbReference type="NCBIfam" id="TIGR00197">
    <property type="entry name" value="yjeF_nterm"/>
    <property type="match status" value="1"/>
</dbReference>
<dbReference type="PIRSF" id="PIRSF017184">
    <property type="entry name" value="Nnr"/>
    <property type="match status" value="1"/>
</dbReference>
<feature type="binding site" evidence="17">
    <location>
        <position position="264"/>
    </location>
    <ligand>
        <name>(6S)-NADPHX</name>
        <dbReference type="ChEBI" id="CHEBI:64076"/>
    </ligand>
</feature>
<dbReference type="Pfam" id="PF03853">
    <property type="entry name" value="YjeF_N"/>
    <property type="match status" value="1"/>
</dbReference>
<evidence type="ECO:0000256" key="2">
    <source>
        <dbReference type="ARBA" id="ARBA00000909"/>
    </source>
</evidence>
<feature type="binding site" evidence="17">
    <location>
        <begin position="409"/>
        <end position="413"/>
    </location>
    <ligand>
        <name>AMP</name>
        <dbReference type="ChEBI" id="CHEBI:456215"/>
    </ligand>
</feature>
<feature type="domain" description="YjeF N-terminal" evidence="21">
    <location>
        <begin position="18"/>
        <end position="220"/>
    </location>
</feature>
<evidence type="ECO:0000256" key="1">
    <source>
        <dbReference type="ARBA" id="ARBA00000013"/>
    </source>
</evidence>
<evidence type="ECO:0000313" key="22">
    <source>
        <dbReference type="EMBL" id="MDH7452474.1"/>
    </source>
</evidence>
<dbReference type="Gene3D" id="3.40.50.10260">
    <property type="entry name" value="YjeF N-terminal domain"/>
    <property type="match status" value="1"/>
</dbReference>
<comment type="similarity">
    <text evidence="3 19">In the N-terminal section; belongs to the NnrE/AIBP family.</text>
</comment>
<keyword evidence="11 18" id="KW-0413">Isomerase</keyword>
<dbReference type="PANTHER" id="PTHR12592">
    <property type="entry name" value="ATP-DEPENDENT (S)-NAD(P)H-HYDRATE DEHYDRATASE FAMILY MEMBER"/>
    <property type="match status" value="1"/>
</dbReference>
<evidence type="ECO:0000256" key="15">
    <source>
        <dbReference type="ARBA" id="ARBA00048238"/>
    </source>
</evidence>
<evidence type="ECO:0000256" key="17">
    <source>
        <dbReference type="HAMAP-Rule" id="MF_01965"/>
    </source>
</evidence>
<evidence type="ECO:0000259" key="21">
    <source>
        <dbReference type="PROSITE" id="PS51385"/>
    </source>
</evidence>
<protein>
    <recommendedName>
        <fullName evidence="19">Bifunctional NAD(P)H-hydrate repair enzyme</fullName>
    </recommendedName>
    <alternativeName>
        <fullName evidence="19">Nicotinamide nucleotide repair protein</fullName>
    </alternativeName>
    <domain>
        <recommendedName>
            <fullName evidence="19">ADP-dependent (S)-NAD(P)H-hydrate dehydratase</fullName>
            <ecNumber evidence="19">4.2.1.136</ecNumber>
        </recommendedName>
        <alternativeName>
            <fullName evidence="19">ADP-dependent NAD(P)HX dehydratase</fullName>
        </alternativeName>
    </domain>
    <domain>
        <recommendedName>
            <fullName evidence="19">NAD(P)H-hydrate epimerase</fullName>
            <ecNumber evidence="19">5.1.99.6</ecNumber>
        </recommendedName>
    </domain>
</protein>
<keyword evidence="5 18" id="KW-0479">Metal-binding</keyword>